<dbReference type="GO" id="GO:0009279">
    <property type="term" value="C:cell outer membrane"/>
    <property type="evidence" value="ECO:0007669"/>
    <property type="project" value="UniProtKB-SubCell"/>
</dbReference>
<comment type="subunit">
    <text evidence="6">Component of the lipopolysaccharide transport and assembly complex. Interacts with LptD.</text>
</comment>
<comment type="function">
    <text evidence="6">Together with LptD, is involved in the assembly of lipopolysaccharide (LPS) at the surface of the outer membrane. Required for the proper assembly of LptD. Binds LPS and may serve as the LPS recognition site at the outer membrane.</text>
</comment>
<dbReference type="PANTHER" id="PTHR38098">
    <property type="entry name" value="LPS-ASSEMBLY LIPOPROTEIN LPTE"/>
    <property type="match status" value="1"/>
</dbReference>
<dbReference type="GO" id="GO:1990351">
    <property type="term" value="C:transporter complex"/>
    <property type="evidence" value="ECO:0007669"/>
    <property type="project" value="TreeGrafter"/>
</dbReference>
<proteinExistence type="inferred from homology"/>
<keyword evidence="4 6" id="KW-0998">Cell outer membrane</keyword>
<evidence type="ECO:0000313" key="7">
    <source>
        <dbReference type="EMBL" id="KTD52392.1"/>
    </source>
</evidence>
<dbReference type="Proteomes" id="UP000054608">
    <property type="component" value="Unassembled WGS sequence"/>
</dbReference>
<dbReference type="Pfam" id="PF04390">
    <property type="entry name" value="LptE"/>
    <property type="match status" value="1"/>
</dbReference>
<protein>
    <recommendedName>
        <fullName evidence="6">LPS-assembly lipoprotein LptE</fullName>
    </recommendedName>
</protein>
<evidence type="ECO:0000256" key="2">
    <source>
        <dbReference type="ARBA" id="ARBA00023136"/>
    </source>
</evidence>
<name>A0A0W0Y621_9GAMM</name>
<dbReference type="STRING" id="458.Lrub_0024"/>
<keyword evidence="5 6" id="KW-0449">Lipoprotein</keyword>
<organism evidence="7 8">
    <name type="scientific">Legionella rubrilucens</name>
    <dbReference type="NCBI Taxonomy" id="458"/>
    <lineage>
        <taxon>Bacteria</taxon>
        <taxon>Pseudomonadati</taxon>
        <taxon>Pseudomonadota</taxon>
        <taxon>Gammaproteobacteria</taxon>
        <taxon>Legionellales</taxon>
        <taxon>Legionellaceae</taxon>
        <taxon>Legionella</taxon>
    </lineage>
</organism>
<dbReference type="EMBL" id="LNYT01000001">
    <property type="protein sequence ID" value="KTD52392.1"/>
    <property type="molecule type" value="Genomic_DNA"/>
</dbReference>
<dbReference type="GO" id="GO:0043165">
    <property type="term" value="P:Gram-negative-bacterium-type cell outer membrane assembly"/>
    <property type="evidence" value="ECO:0007669"/>
    <property type="project" value="UniProtKB-UniRule"/>
</dbReference>
<evidence type="ECO:0000256" key="1">
    <source>
        <dbReference type="ARBA" id="ARBA00022729"/>
    </source>
</evidence>
<comment type="caution">
    <text evidence="7">The sequence shown here is derived from an EMBL/GenBank/DDBJ whole genome shotgun (WGS) entry which is preliminary data.</text>
</comment>
<accession>A0A0W0Y621</accession>
<keyword evidence="8" id="KW-1185">Reference proteome</keyword>
<dbReference type="PROSITE" id="PS51257">
    <property type="entry name" value="PROKAR_LIPOPROTEIN"/>
    <property type="match status" value="1"/>
</dbReference>
<dbReference type="PANTHER" id="PTHR38098:SF1">
    <property type="entry name" value="LPS-ASSEMBLY LIPOPROTEIN LPTE"/>
    <property type="match status" value="1"/>
</dbReference>
<dbReference type="AlphaFoldDB" id="A0A0W0Y621"/>
<evidence type="ECO:0000313" key="8">
    <source>
        <dbReference type="Proteomes" id="UP000054608"/>
    </source>
</evidence>
<evidence type="ECO:0000256" key="4">
    <source>
        <dbReference type="ARBA" id="ARBA00023237"/>
    </source>
</evidence>
<dbReference type="Gene3D" id="3.30.160.150">
    <property type="entry name" value="Lipoprotein like domain"/>
    <property type="match status" value="1"/>
</dbReference>
<dbReference type="GO" id="GO:0001530">
    <property type="term" value="F:lipopolysaccharide binding"/>
    <property type="evidence" value="ECO:0007669"/>
    <property type="project" value="TreeGrafter"/>
</dbReference>
<keyword evidence="2 6" id="KW-0472">Membrane</keyword>
<dbReference type="OrthoDB" id="7349153at2"/>
<dbReference type="HAMAP" id="MF_01186">
    <property type="entry name" value="LPS_assembly_LptE"/>
    <property type="match status" value="1"/>
</dbReference>
<sequence>MRKRIVLLSLVSLLAACGFKLRGVTEMPRWLNHVAVVIQDAHRELGPLLKEQLEAYNIVVVPNPAEAQYLLIVERDHNQQQLTSVSASTTPRQYQLVYTVRFSLVKNKGPVLIPSTQVGVSRQLTVNNDRILGSDFEESTLYNEMRRDAVMQILIRLNRKTQ</sequence>
<dbReference type="InterPro" id="IPR007485">
    <property type="entry name" value="LPS_assembly_LptE"/>
</dbReference>
<dbReference type="PATRIC" id="fig|458.5.peg.25"/>
<dbReference type="RefSeq" id="WP_058530169.1">
    <property type="nucleotide sequence ID" value="NZ_CAAAIN010000003.1"/>
</dbReference>
<evidence type="ECO:0000256" key="6">
    <source>
        <dbReference type="HAMAP-Rule" id="MF_01186"/>
    </source>
</evidence>
<gene>
    <name evidence="7" type="primary">rlpB</name>
    <name evidence="6" type="synonym">lptE</name>
    <name evidence="7" type="ORF">Lrub_0024</name>
</gene>
<comment type="subcellular location">
    <subcellularLocation>
        <location evidence="6">Cell outer membrane</location>
        <topology evidence="6">Lipid-anchor</topology>
    </subcellularLocation>
</comment>
<keyword evidence="3 6" id="KW-0564">Palmitate</keyword>
<reference evidence="7 8" key="1">
    <citation type="submission" date="2015-11" db="EMBL/GenBank/DDBJ databases">
        <title>Genomic analysis of 38 Legionella species identifies large and diverse effector repertoires.</title>
        <authorList>
            <person name="Burstein D."/>
            <person name="Amaro F."/>
            <person name="Zusman T."/>
            <person name="Lifshitz Z."/>
            <person name="Cohen O."/>
            <person name="Gilbert J.A."/>
            <person name="Pupko T."/>
            <person name="Shuman H.A."/>
            <person name="Segal G."/>
        </authorList>
    </citation>
    <scope>NUCLEOTIDE SEQUENCE [LARGE SCALE GENOMIC DNA]</scope>
    <source>
        <strain evidence="7 8">WA-270A-C2</strain>
    </source>
</reference>
<evidence type="ECO:0000256" key="3">
    <source>
        <dbReference type="ARBA" id="ARBA00023139"/>
    </source>
</evidence>
<comment type="similarity">
    <text evidence="6">Belongs to the LptE lipoprotein family.</text>
</comment>
<dbReference type="GO" id="GO:0015920">
    <property type="term" value="P:lipopolysaccharide transport"/>
    <property type="evidence" value="ECO:0007669"/>
    <property type="project" value="TreeGrafter"/>
</dbReference>
<evidence type="ECO:0000256" key="5">
    <source>
        <dbReference type="ARBA" id="ARBA00023288"/>
    </source>
</evidence>
<keyword evidence="1 6" id="KW-0732">Signal</keyword>